<protein>
    <recommendedName>
        <fullName evidence="2">SWIM-type domain-containing protein</fullName>
    </recommendedName>
</protein>
<dbReference type="RefSeq" id="WP_162444240.1">
    <property type="nucleotide sequence ID" value="NZ_CP048222.1"/>
</dbReference>
<proteinExistence type="predicted"/>
<organism evidence="3 4">
    <name type="scientific">Rhodocytophaga rosea</name>
    <dbReference type="NCBI Taxonomy" id="2704465"/>
    <lineage>
        <taxon>Bacteria</taxon>
        <taxon>Pseudomonadati</taxon>
        <taxon>Bacteroidota</taxon>
        <taxon>Cytophagia</taxon>
        <taxon>Cytophagales</taxon>
        <taxon>Rhodocytophagaceae</taxon>
        <taxon>Rhodocytophaga</taxon>
    </lineage>
</organism>
<dbReference type="Proteomes" id="UP000480178">
    <property type="component" value="Chromosome"/>
</dbReference>
<keyword evidence="4" id="KW-1185">Reference proteome</keyword>
<dbReference type="KEGG" id="rhoz:GXP67_17035"/>
<keyword evidence="1" id="KW-0863">Zinc-finger</keyword>
<evidence type="ECO:0000313" key="4">
    <source>
        <dbReference type="Proteomes" id="UP000480178"/>
    </source>
</evidence>
<feature type="domain" description="SWIM-type" evidence="2">
    <location>
        <begin position="50"/>
        <end position="86"/>
    </location>
</feature>
<dbReference type="EMBL" id="CP048222">
    <property type="protein sequence ID" value="QHT68225.1"/>
    <property type="molecule type" value="Genomic_DNA"/>
</dbReference>
<keyword evidence="1" id="KW-0862">Zinc</keyword>
<keyword evidence="1" id="KW-0479">Metal-binding</keyword>
<evidence type="ECO:0000259" key="2">
    <source>
        <dbReference type="PROSITE" id="PS50966"/>
    </source>
</evidence>
<gene>
    <name evidence="3" type="ORF">GXP67_17035</name>
</gene>
<accession>A0A6C0GJR0</accession>
<dbReference type="AlphaFoldDB" id="A0A6C0GJR0"/>
<evidence type="ECO:0000313" key="3">
    <source>
        <dbReference type="EMBL" id="QHT68225.1"/>
    </source>
</evidence>
<evidence type="ECO:0000256" key="1">
    <source>
        <dbReference type="PROSITE-ProRule" id="PRU00325"/>
    </source>
</evidence>
<dbReference type="InterPro" id="IPR007527">
    <property type="entry name" value="Znf_SWIM"/>
</dbReference>
<dbReference type="PROSITE" id="PS50966">
    <property type="entry name" value="ZF_SWIM"/>
    <property type="match status" value="1"/>
</dbReference>
<reference evidence="3 4" key="1">
    <citation type="submission" date="2020-01" db="EMBL/GenBank/DDBJ databases">
        <authorList>
            <person name="Kim M.K."/>
        </authorList>
    </citation>
    <scope>NUCLEOTIDE SEQUENCE [LARGE SCALE GENOMIC DNA]</scope>
    <source>
        <strain evidence="3 4">172606-1</strain>
    </source>
</reference>
<dbReference type="GO" id="GO:0008270">
    <property type="term" value="F:zinc ion binding"/>
    <property type="evidence" value="ECO:0007669"/>
    <property type="project" value="UniProtKB-KW"/>
</dbReference>
<name>A0A6C0GJR0_9BACT</name>
<sequence>MQLFSKNDLKSLATTSSYQRGLEYYQSDAVRKISRKGNTFEGTVEGSYRYRVKLTIKNSDLDFDCNCPYDMEGICKHCVAFGLAILNGDFTETVAYASVAEDAQLVEEDTASFEERFSEAAPSVKEEFLRQLLTKDVSLRSQFLHFMQSRSQTSSVKYTPTSPMEATSEQIHEALSELAFDEDMHEEYGRSYDDYYGEGDELDEMAVEMVQEVLEPVLKQVSALVSLGKFMEGWQLLLAVYEGIRLVEEPESDEYSLFDGRSYQEFILEVWESLLKDLASGISRAVIPEKDIRQALDFLIERYTLYDKQFNRYSERAQVWYELGNFERVLTALMVSPAIASYLQTLLEKHQLIDTDTADLMLHIAGVTRNETLWLKTAEEFAAYKTDVAQQLLDKHQAKQDMPSFIRVAKLVFGKNPVLFDEYILKHLKPEQDRDFYIEVLTYYTQRKQSIENYRQLRKYFTSESRSAFVKSYANGYNPLFYIQLLEAEEQYKKIMELLKQYKNQEVQHFDQMLATVAHLYPDECMDLVMEKAEYALQQTDRRGRYTYQHITSWLKVLRSFPALAEQVRIFSLHLYDENSRLRALREELQAAGLVRGR</sequence>